<dbReference type="STRING" id="46679.SAMN05216202_0625"/>
<accession>A0A1H2LYX8</accession>
<protein>
    <submittedName>
        <fullName evidence="2">Uncharacterized protein</fullName>
    </submittedName>
</protein>
<proteinExistence type="predicted"/>
<feature type="transmembrane region" description="Helical" evidence="1">
    <location>
        <begin position="58"/>
        <end position="80"/>
    </location>
</feature>
<dbReference type="RefSeq" id="WP_084379473.1">
    <property type="nucleotide sequence ID" value="NZ_LS483433.1"/>
</dbReference>
<feature type="transmembrane region" description="Helical" evidence="1">
    <location>
        <begin position="184"/>
        <end position="204"/>
    </location>
</feature>
<keyword evidence="1" id="KW-0472">Membrane</keyword>
<keyword evidence="3" id="KW-1185">Reference proteome</keyword>
<name>A0A1H2LYX8_9PSED</name>
<dbReference type="OrthoDB" id="6174628at2"/>
<organism evidence="2 3">
    <name type="scientific">Pseudomonas mucidolens</name>
    <dbReference type="NCBI Taxonomy" id="46679"/>
    <lineage>
        <taxon>Bacteria</taxon>
        <taxon>Pseudomonadati</taxon>
        <taxon>Pseudomonadota</taxon>
        <taxon>Gammaproteobacteria</taxon>
        <taxon>Pseudomonadales</taxon>
        <taxon>Pseudomonadaceae</taxon>
        <taxon>Pseudomonas</taxon>
    </lineage>
</organism>
<evidence type="ECO:0000313" key="3">
    <source>
        <dbReference type="Proteomes" id="UP000198600"/>
    </source>
</evidence>
<dbReference type="EMBL" id="LT629802">
    <property type="protein sequence ID" value="SDU85496.1"/>
    <property type="molecule type" value="Genomic_DNA"/>
</dbReference>
<keyword evidence="1" id="KW-0812">Transmembrane</keyword>
<dbReference type="AlphaFoldDB" id="A0A1H2LYX8"/>
<dbReference type="Proteomes" id="UP000198600">
    <property type="component" value="Chromosome I"/>
</dbReference>
<keyword evidence="1" id="KW-1133">Transmembrane helix</keyword>
<evidence type="ECO:0000256" key="1">
    <source>
        <dbReference type="SAM" id="Phobius"/>
    </source>
</evidence>
<reference evidence="3" key="1">
    <citation type="submission" date="2016-10" db="EMBL/GenBank/DDBJ databases">
        <authorList>
            <person name="Varghese N."/>
            <person name="Submissions S."/>
        </authorList>
    </citation>
    <scope>NUCLEOTIDE SEQUENCE [LARGE SCALE GENOMIC DNA]</scope>
    <source>
        <strain evidence="3">LMG 2223</strain>
    </source>
</reference>
<sequence>MSQKINIWFILVRHCRSAVRNSSTDKISLSDLTIFLLVPAATAVLVFFSEIVDKANTISLLTSVCAIFAGLLLNLLVLVYDQSKRVSEKLIVLTEARRGLIKSAESLGVLKSGDIDSPEDFPIRRYSQHKRLLSELVVNISYSVIVSVFASVLCMIAYLASPPKVGTPIQGVWSAILSFDYKNLLFSLSVFLTANLVLTLLMIVKRVFKLMDDE</sequence>
<feature type="transmembrane region" description="Helical" evidence="1">
    <location>
        <begin position="32"/>
        <end position="52"/>
    </location>
</feature>
<gene>
    <name evidence="2" type="ORF">SAMN05216202_0625</name>
</gene>
<feature type="transmembrane region" description="Helical" evidence="1">
    <location>
        <begin position="136"/>
        <end position="160"/>
    </location>
</feature>
<evidence type="ECO:0000313" key="2">
    <source>
        <dbReference type="EMBL" id="SDU85496.1"/>
    </source>
</evidence>